<protein>
    <submittedName>
        <fullName evidence="1">Uncharacterized protein</fullName>
    </submittedName>
</protein>
<dbReference type="AlphaFoldDB" id="A0A482VDD3"/>
<accession>A0A482VDD3</accession>
<dbReference type="Proteomes" id="UP000292052">
    <property type="component" value="Unassembled WGS sequence"/>
</dbReference>
<name>A0A482VDD3_ASBVE</name>
<comment type="caution">
    <text evidence="1">The sequence shown here is derived from an EMBL/GenBank/DDBJ whole genome shotgun (WGS) entry which is preliminary data.</text>
</comment>
<evidence type="ECO:0000313" key="1">
    <source>
        <dbReference type="EMBL" id="RZB49906.1"/>
    </source>
</evidence>
<proteinExistence type="predicted"/>
<keyword evidence="2" id="KW-1185">Reference proteome</keyword>
<organism evidence="1 2">
    <name type="scientific">Asbolus verrucosus</name>
    <name type="common">Desert ironclad beetle</name>
    <dbReference type="NCBI Taxonomy" id="1661398"/>
    <lineage>
        <taxon>Eukaryota</taxon>
        <taxon>Metazoa</taxon>
        <taxon>Ecdysozoa</taxon>
        <taxon>Arthropoda</taxon>
        <taxon>Hexapoda</taxon>
        <taxon>Insecta</taxon>
        <taxon>Pterygota</taxon>
        <taxon>Neoptera</taxon>
        <taxon>Endopterygota</taxon>
        <taxon>Coleoptera</taxon>
        <taxon>Polyphaga</taxon>
        <taxon>Cucujiformia</taxon>
        <taxon>Tenebrionidae</taxon>
        <taxon>Pimeliinae</taxon>
        <taxon>Asbolus</taxon>
    </lineage>
</organism>
<gene>
    <name evidence="1" type="ORF">BDFB_002162</name>
</gene>
<dbReference type="EMBL" id="QDEB01111103">
    <property type="protein sequence ID" value="RZB49906.1"/>
    <property type="molecule type" value="Genomic_DNA"/>
</dbReference>
<sequence length="41" mass="4961">MKGTLRGRLCRRRHLSKLFRFYIKKETFKAHRPPLSTDMIA</sequence>
<evidence type="ECO:0000313" key="2">
    <source>
        <dbReference type="Proteomes" id="UP000292052"/>
    </source>
</evidence>
<reference evidence="1 2" key="1">
    <citation type="submission" date="2017-03" db="EMBL/GenBank/DDBJ databases">
        <title>Genome of the blue death feigning beetle - Asbolus verrucosus.</title>
        <authorList>
            <person name="Rider S.D."/>
        </authorList>
    </citation>
    <scope>NUCLEOTIDE SEQUENCE [LARGE SCALE GENOMIC DNA]</scope>
    <source>
        <strain evidence="1">Butters</strain>
        <tissue evidence="1">Head and leg muscle</tissue>
    </source>
</reference>